<accession>A0A380PVC2</accession>
<feature type="transmembrane region" description="Helical" evidence="1">
    <location>
        <begin position="6"/>
        <end position="30"/>
    </location>
</feature>
<gene>
    <name evidence="2" type="ORF">NCTC11470_02601</name>
</gene>
<dbReference type="AlphaFoldDB" id="A0A380PVC2"/>
<sequence>MNNYVIVIACLNIVMKILFYTFFYMTILYLSSFILDGRLPEVGNKIYISIFLAAICTFIPFFDGMKKFIDAYLRIRKK</sequence>
<reference evidence="2 3" key="1">
    <citation type="submission" date="2018-06" db="EMBL/GenBank/DDBJ databases">
        <authorList>
            <consortium name="Pathogen Informatics"/>
            <person name="Doyle S."/>
        </authorList>
    </citation>
    <scope>NUCLEOTIDE SEQUENCE [LARGE SCALE GENOMIC DNA]</scope>
    <source>
        <strain evidence="2 3">NCTC11470</strain>
    </source>
</reference>
<organism evidence="2 3">
    <name type="scientific">Yersinia frederiksenii</name>
    <dbReference type="NCBI Taxonomy" id="29484"/>
    <lineage>
        <taxon>Bacteria</taxon>
        <taxon>Pseudomonadati</taxon>
        <taxon>Pseudomonadota</taxon>
        <taxon>Gammaproteobacteria</taxon>
        <taxon>Enterobacterales</taxon>
        <taxon>Yersiniaceae</taxon>
        <taxon>Yersinia</taxon>
    </lineage>
</organism>
<keyword evidence="1" id="KW-0812">Transmembrane</keyword>
<proteinExistence type="predicted"/>
<dbReference type="OrthoDB" id="6481054at2"/>
<feature type="transmembrane region" description="Helical" evidence="1">
    <location>
        <begin position="42"/>
        <end position="62"/>
    </location>
</feature>
<keyword evidence="1" id="KW-1133">Transmembrane helix</keyword>
<dbReference type="Proteomes" id="UP000254835">
    <property type="component" value="Unassembled WGS sequence"/>
</dbReference>
<dbReference type="RefSeq" id="WP_032911108.1">
    <property type="nucleotide sequence ID" value="NZ_CP023964.1"/>
</dbReference>
<dbReference type="EMBL" id="UHJA01000001">
    <property type="protein sequence ID" value="SUP77530.1"/>
    <property type="molecule type" value="Genomic_DNA"/>
</dbReference>
<keyword evidence="1" id="KW-0472">Membrane</keyword>
<name>A0A380PVC2_YERFR</name>
<evidence type="ECO:0000313" key="3">
    <source>
        <dbReference type="Proteomes" id="UP000254835"/>
    </source>
</evidence>
<evidence type="ECO:0000313" key="2">
    <source>
        <dbReference type="EMBL" id="SUP77530.1"/>
    </source>
</evidence>
<dbReference type="GeneID" id="57905349"/>
<protein>
    <submittedName>
        <fullName evidence="2">Uncharacterized protein</fullName>
    </submittedName>
</protein>
<evidence type="ECO:0000256" key="1">
    <source>
        <dbReference type="SAM" id="Phobius"/>
    </source>
</evidence>